<dbReference type="AlphaFoldDB" id="S8F7W9"/>
<name>S8F7W9_FOMSC</name>
<evidence type="ECO:0000313" key="3">
    <source>
        <dbReference type="EMBL" id="EPS94909.1"/>
    </source>
</evidence>
<dbReference type="STRING" id="743788.S8F7W9"/>
<reference evidence="3 4" key="1">
    <citation type="journal article" date="2012" name="Science">
        <title>The Paleozoic origin of enzymatic lignin decomposition reconstructed from 31 fungal genomes.</title>
        <authorList>
            <person name="Floudas D."/>
            <person name="Binder M."/>
            <person name="Riley R."/>
            <person name="Barry K."/>
            <person name="Blanchette R.A."/>
            <person name="Henrissat B."/>
            <person name="Martinez A.T."/>
            <person name="Otillar R."/>
            <person name="Spatafora J.W."/>
            <person name="Yadav J.S."/>
            <person name="Aerts A."/>
            <person name="Benoit I."/>
            <person name="Boyd A."/>
            <person name="Carlson A."/>
            <person name="Copeland A."/>
            <person name="Coutinho P.M."/>
            <person name="de Vries R.P."/>
            <person name="Ferreira P."/>
            <person name="Findley K."/>
            <person name="Foster B."/>
            <person name="Gaskell J."/>
            <person name="Glotzer D."/>
            <person name="Gorecki P."/>
            <person name="Heitman J."/>
            <person name="Hesse C."/>
            <person name="Hori C."/>
            <person name="Igarashi K."/>
            <person name="Jurgens J.A."/>
            <person name="Kallen N."/>
            <person name="Kersten P."/>
            <person name="Kohler A."/>
            <person name="Kuees U."/>
            <person name="Kumar T.K.A."/>
            <person name="Kuo A."/>
            <person name="LaButti K."/>
            <person name="Larrondo L.F."/>
            <person name="Lindquist E."/>
            <person name="Ling A."/>
            <person name="Lombard V."/>
            <person name="Lucas S."/>
            <person name="Lundell T."/>
            <person name="Martin R."/>
            <person name="McLaughlin D.J."/>
            <person name="Morgenstern I."/>
            <person name="Morin E."/>
            <person name="Murat C."/>
            <person name="Nagy L.G."/>
            <person name="Nolan M."/>
            <person name="Ohm R.A."/>
            <person name="Patyshakuliyeva A."/>
            <person name="Rokas A."/>
            <person name="Ruiz-Duenas F.J."/>
            <person name="Sabat G."/>
            <person name="Salamov A."/>
            <person name="Samejima M."/>
            <person name="Schmutz J."/>
            <person name="Slot J.C."/>
            <person name="St John F."/>
            <person name="Stenlid J."/>
            <person name="Sun H."/>
            <person name="Sun S."/>
            <person name="Syed K."/>
            <person name="Tsang A."/>
            <person name="Wiebenga A."/>
            <person name="Young D."/>
            <person name="Pisabarro A."/>
            <person name="Eastwood D.C."/>
            <person name="Martin F."/>
            <person name="Cullen D."/>
            <person name="Grigoriev I.V."/>
            <person name="Hibbett D.S."/>
        </authorList>
    </citation>
    <scope>NUCLEOTIDE SEQUENCE</scope>
    <source>
        <strain evidence="4">FP-58527</strain>
    </source>
</reference>
<gene>
    <name evidence="3" type="ORF">FOMPIDRAFT_1133461</name>
</gene>
<dbReference type="HOGENOM" id="CLU_055660_2_0_1"/>
<evidence type="ECO:0000313" key="4">
    <source>
        <dbReference type="Proteomes" id="UP000015241"/>
    </source>
</evidence>
<dbReference type="EMBL" id="KE504220">
    <property type="protein sequence ID" value="EPS94909.1"/>
    <property type="molecule type" value="Genomic_DNA"/>
</dbReference>
<dbReference type="PANTHER" id="PTHR21354">
    <property type="entry name" value="ZINC FINGER PROTEIN 511"/>
    <property type="match status" value="1"/>
</dbReference>
<dbReference type="SMART" id="SM00355">
    <property type="entry name" value="ZnF_C2H2"/>
    <property type="match status" value="2"/>
</dbReference>
<sequence>MSQPEAFTTSAEPTPKAVRTALPSVSSSSAPFLCTLPPTCNPPHNRPTSLGNSSELESHYAKFHAHVCEDNGCGCVFPDARLLELHQTECHDPIAAVRKERGDKIFACHLASCTRRFLTPKARRLHLIQGHGYPKEYFFAVTNKGVGGLLKKWGDGASMIRGQWRPRESDPMDKDDDSESASDSEGDATETEGDAVQRLPIDEDTDEPEIASRKQKTDEAMQGLTGALDALSLVPSNVKFGRGGSTGGFRHGAGRGKLAPGIIPVHDNPLLRRGFGRGRGRARGGTGARGAAVVLGATGSQGGHQTFGNAGSTPGVADAPRGARGASRVRGGMRGGRGRGS</sequence>
<accession>S8F7W9</accession>
<feature type="domain" description="C2H2-type" evidence="2">
    <location>
        <begin position="68"/>
        <end position="91"/>
    </location>
</feature>
<dbReference type="InParanoid" id="S8F7W9"/>
<keyword evidence="4" id="KW-1185">Reference proteome</keyword>
<dbReference type="OrthoDB" id="18440at2759"/>
<feature type="compositionally biased region" description="Acidic residues" evidence="1">
    <location>
        <begin position="173"/>
        <end position="193"/>
    </location>
</feature>
<dbReference type="PROSITE" id="PS00028">
    <property type="entry name" value="ZINC_FINGER_C2H2_1"/>
    <property type="match status" value="2"/>
</dbReference>
<protein>
    <recommendedName>
        <fullName evidence="2">C2H2-type domain-containing protein</fullName>
    </recommendedName>
</protein>
<feature type="domain" description="C2H2-type" evidence="2">
    <location>
        <begin position="108"/>
        <end position="131"/>
    </location>
</feature>
<dbReference type="Proteomes" id="UP000015241">
    <property type="component" value="Unassembled WGS sequence"/>
</dbReference>
<dbReference type="InterPro" id="IPR039258">
    <property type="entry name" value="ZNF511"/>
</dbReference>
<feature type="region of interest" description="Disordered" evidence="1">
    <location>
        <begin position="300"/>
        <end position="341"/>
    </location>
</feature>
<feature type="region of interest" description="Disordered" evidence="1">
    <location>
        <begin position="161"/>
        <end position="220"/>
    </location>
</feature>
<evidence type="ECO:0000256" key="1">
    <source>
        <dbReference type="SAM" id="MobiDB-lite"/>
    </source>
</evidence>
<dbReference type="InterPro" id="IPR013087">
    <property type="entry name" value="Znf_C2H2_type"/>
</dbReference>
<organism evidence="3 4">
    <name type="scientific">Fomitopsis schrenkii</name>
    <name type="common">Brown rot fungus</name>
    <dbReference type="NCBI Taxonomy" id="2126942"/>
    <lineage>
        <taxon>Eukaryota</taxon>
        <taxon>Fungi</taxon>
        <taxon>Dikarya</taxon>
        <taxon>Basidiomycota</taxon>
        <taxon>Agaricomycotina</taxon>
        <taxon>Agaricomycetes</taxon>
        <taxon>Polyporales</taxon>
        <taxon>Fomitopsis</taxon>
    </lineage>
</organism>
<feature type="compositionally biased region" description="Polar residues" evidence="1">
    <location>
        <begin position="303"/>
        <end position="312"/>
    </location>
</feature>
<proteinExistence type="predicted"/>
<dbReference type="PANTHER" id="PTHR21354:SF0">
    <property type="entry name" value="ZINC FINGER PROTEIN 511"/>
    <property type="match status" value="1"/>
</dbReference>
<evidence type="ECO:0000259" key="2">
    <source>
        <dbReference type="PROSITE" id="PS00028"/>
    </source>
</evidence>
<feature type="compositionally biased region" description="Basic and acidic residues" evidence="1">
    <location>
        <begin position="210"/>
        <end position="219"/>
    </location>
</feature>
<dbReference type="eggNOG" id="KOG4173">
    <property type="taxonomic scope" value="Eukaryota"/>
</dbReference>